<dbReference type="AlphaFoldDB" id="A0AAU0UKT5"/>
<dbReference type="KEGG" id="dbc:MFMK1_000564"/>
<dbReference type="Proteomes" id="UP001329915">
    <property type="component" value="Chromosome"/>
</dbReference>
<dbReference type="RefSeq" id="WP_366923654.1">
    <property type="nucleotide sequence ID" value="NZ_CP121694.1"/>
</dbReference>
<evidence type="ECO:0000313" key="3">
    <source>
        <dbReference type="Proteomes" id="UP001329915"/>
    </source>
</evidence>
<dbReference type="EMBL" id="CP121694">
    <property type="protein sequence ID" value="WRO20774.1"/>
    <property type="molecule type" value="Genomic_DNA"/>
</dbReference>
<organism evidence="2 3">
    <name type="scientific">Metallumcola ferriviriculae</name>
    <dbReference type="NCBI Taxonomy" id="3039180"/>
    <lineage>
        <taxon>Bacteria</taxon>
        <taxon>Bacillati</taxon>
        <taxon>Bacillota</taxon>
        <taxon>Clostridia</taxon>
        <taxon>Neomoorellales</taxon>
        <taxon>Desulfitibacteraceae</taxon>
        <taxon>Metallumcola</taxon>
    </lineage>
</organism>
<protein>
    <submittedName>
        <fullName evidence="2">Uncharacterized protein</fullName>
    </submittedName>
</protein>
<gene>
    <name evidence="2" type="ORF">MFMK1_000564</name>
</gene>
<reference evidence="2 3" key="1">
    <citation type="submission" date="2023-04" db="EMBL/GenBank/DDBJ databases">
        <authorList>
            <person name="Hsu D."/>
        </authorList>
    </citation>
    <scope>NUCLEOTIDE SEQUENCE [LARGE SCALE GENOMIC DNA]</scope>
    <source>
        <strain evidence="2 3">MK1</strain>
    </source>
</reference>
<keyword evidence="3" id="KW-1185">Reference proteome</keyword>
<proteinExistence type="predicted"/>
<dbReference type="PROSITE" id="PS51257">
    <property type="entry name" value="PROKAR_LIPOPROTEIN"/>
    <property type="match status" value="1"/>
</dbReference>
<feature type="chain" id="PRO_5043614173" evidence="1">
    <location>
        <begin position="24"/>
        <end position="243"/>
    </location>
</feature>
<sequence length="243" mass="27517">MGLVKRVVLLTILIGSLWLTACAAEKPEALDSHPVAGTESQVSGSGFGIRFDTVFSQMFPDMIYRVADGNSIVNNNEENYYLERVYWGDFTGRGKEFLVVVKRPKSELAHAAGFYNAYAAVFNGANSDILTSVQQFTADEGDIRIFHGDKQDYLFFSGNVTFQGWSEWNGGLFKAAAAGWEKIWPTEEGFWENQAIQAGGDRLIIYRRETKPSQGVIPQSRFVYDRELFWHPDEEKFRENPIE</sequence>
<accession>A0AAU0UKT5</accession>
<evidence type="ECO:0000313" key="2">
    <source>
        <dbReference type="EMBL" id="WRO20774.1"/>
    </source>
</evidence>
<evidence type="ECO:0000256" key="1">
    <source>
        <dbReference type="SAM" id="SignalP"/>
    </source>
</evidence>
<keyword evidence="1" id="KW-0732">Signal</keyword>
<name>A0AAU0UKT5_9FIRM</name>
<feature type="signal peptide" evidence="1">
    <location>
        <begin position="1"/>
        <end position="23"/>
    </location>
</feature>